<evidence type="ECO:0000313" key="12">
    <source>
        <dbReference type="Proteomes" id="UP000268908"/>
    </source>
</evidence>
<feature type="site" description="Transition state stabilizer" evidence="9">
    <location>
        <position position="245"/>
    </location>
</feature>
<comment type="pathway">
    <text evidence="9">Metabolic intermediate biosynthesis; acetyl-CoA biosynthesis; acetyl-CoA from acetate: step 1/2.</text>
</comment>
<keyword evidence="4 9" id="KW-0479">Metal-binding</keyword>
<keyword evidence="3 9" id="KW-0808">Transferase</keyword>
<comment type="subunit">
    <text evidence="9">Homodimer.</text>
</comment>
<protein>
    <recommendedName>
        <fullName evidence="9">Acetate kinase</fullName>
        <ecNumber evidence="9">2.7.2.1</ecNumber>
    </recommendedName>
    <alternativeName>
        <fullName evidence="9">Acetokinase</fullName>
    </alternativeName>
</protein>
<feature type="binding site" evidence="9">
    <location>
        <position position="383"/>
    </location>
    <ligand>
        <name>Mg(2+)</name>
        <dbReference type="ChEBI" id="CHEBI:18420"/>
    </ligand>
</feature>
<dbReference type="GO" id="GO:0005829">
    <property type="term" value="C:cytosol"/>
    <property type="evidence" value="ECO:0007669"/>
    <property type="project" value="TreeGrafter"/>
</dbReference>
<dbReference type="AlphaFoldDB" id="A0A497X7R1"/>
<sequence length="395" mass="42450">MNKAILTINAGSSSIKFALFADNEVIPPKPEMVGQIDGIGAKPHLKARNAAGKVLDDSDLELADAPESQHRAALAFLVRWLHEHEAGWEIIGVGHRVVHGAQDYSHPIRLDDATVARLKTFIPLAPLHQPHNVAGIEAMREALPGIPQVACFDTAFHRTQPGVAQLFALPRHITAKGVRRYGFHGLSYEYIADVLPQHLDPARANGRVIVAHLGNGASMCAMLERRSQASTMGFTAVEGLMMGTRTGSLDPGVLLFLMDYGGMDVKALTRLLYKESGLLGVSGISQDMRELLASDKPEAAEAVDLFCYRIVREIGSLAAALGGLDALVFTGGIGEHAAPVRERVCAQLGWLGIEFDPAANAADAKVISTASSRTVAMVLPTNEEWMLARHTAELI</sequence>
<dbReference type="EC" id="2.7.2.1" evidence="9"/>
<keyword evidence="2 9" id="KW-0963">Cytoplasm</keyword>
<dbReference type="NCBIfam" id="TIGR00016">
    <property type="entry name" value="ackA"/>
    <property type="match status" value="1"/>
</dbReference>
<dbReference type="Proteomes" id="UP000268908">
    <property type="component" value="Unassembled WGS sequence"/>
</dbReference>
<dbReference type="InterPro" id="IPR043129">
    <property type="entry name" value="ATPase_NBD"/>
</dbReference>
<evidence type="ECO:0000256" key="4">
    <source>
        <dbReference type="ARBA" id="ARBA00022723"/>
    </source>
</evidence>
<feature type="active site" description="Proton donor/acceptor" evidence="9">
    <location>
        <position position="153"/>
    </location>
</feature>
<comment type="caution">
    <text evidence="11">The sequence shown here is derived from an EMBL/GenBank/DDBJ whole genome shotgun (WGS) entry which is preliminary data.</text>
</comment>
<gene>
    <name evidence="9" type="primary">ackA</name>
    <name evidence="11" type="ORF">DFR35_2867</name>
</gene>
<dbReference type="Gene3D" id="3.30.420.40">
    <property type="match status" value="2"/>
</dbReference>
<feature type="binding site" evidence="9">
    <location>
        <begin position="332"/>
        <end position="336"/>
    </location>
    <ligand>
        <name>ATP</name>
        <dbReference type="ChEBI" id="CHEBI:30616"/>
    </ligand>
</feature>
<evidence type="ECO:0000256" key="8">
    <source>
        <dbReference type="ARBA" id="ARBA00022842"/>
    </source>
</evidence>
<dbReference type="PRINTS" id="PR00471">
    <property type="entry name" value="ACETATEKNASE"/>
</dbReference>
<dbReference type="PANTHER" id="PTHR21060">
    <property type="entry name" value="ACETATE KINASE"/>
    <property type="match status" value="1"/>
</dbReference>
<dbReference type="GO" id="GO:0005524">
    <property type="term" value="F:ATP binding"/>
    <property type="evidence" value="ECO:0007669"/>
    <property type="project" value="UniProtKB-KW"/>
</dbReference>
<evidence type="ECO:0000256" key="7">
    <source>
        <dbReference type="ARBA" id="ARBA00022840"/>
    </source>
</evidence>
<evidence type="ECO:0000256" key="2">
    <source>
        <dbReference type="ARBA" id="ARBA00022490"/>
    </source>
</evidence>
<keyword evidence="12" id="KW-1185">Reference proteome</keyword>
<keyword evidence="8 9" id="KW-0460">Magnesium</keyword>
<evidence type="ECO:0000256" key="10">
    <source>
        <dbReference type="RuleBase" id="RU003835"/>
    </source>
</evidence>
<dbReference type="PROSITE" id="PS01075">
    <property type="entry name" value="ACETATE_KINASE_1"/>
    <property type="match status" value="1"/>
</dbReference>
<dbReference type="OrthoDB" id="9802453at2"/>
<keyword evidence="5 9" id="KW-0547">Nucleotide-binding</keyword>
<dbReference type="GO" id="GO:0000287">
    <property type="term" value="F:magnesium ion binding"/>
    <property type="evidence" value="ECO:0007669"/>
    <property type="project" value="UniProtKB-UniRule"/>
</dbReference>
<organism evidence="11 12">
    <name type="scientific">Sulfurisoma sediminicola</name>
    <dbReference type="NCBI Taxonomy" id="1381557"/>
    <lineage>
        <taxon>Bacteria</taxon>
        <taxon>Pseudomonadati</taxon>
        <taxon>Pseudomonadota</taxon>
        <taxon>Betaproteobacteria</taxon>
        <taxon>Nitrosomonadales</taxon>
        <taxon>Sterolibacteriaceae</taxon>
        <taxon>Sulfurisoma</taxon>
    </lineage>
</organism>
<proteinExistence type="inferred from homology"/>
<dbReference type="UniPathway" id="UPA00340">
    <property type="reaction ID" value="UER00458"/>
</dbReference>
<dbReference type="PIRSF" id="PIRSF000722">
    <property type="entry name" value="Acetate_prop_kin"/>
    <property type="match status" value="1"/>
</dbReference>
<name>A0A497X7R1_9PROT</name>
<dbReference type="InterPro" id="IPR023865">
    <property type="entry name" value="Aliphatic_acid_kinase_CS"/>
</dbReference>
<dbReference type="GO" id="GO:0006083">
    <property type="term" value="P:acetate metabolic process"/>
    <property type="evidence" value="ECO:0007669"/>
    <property type="project" value="TreeGrafter"/>
</dbReference>
<dbReference type="InterPro" id="IPR004372">
    <property type="entry name" value="Ac/propionate_kinase"/>
</dbReference>
<evidence type="ECO:0000256" key="1">
    <source>
        <dbReference type="ARBA" id="ARBA00008748"/>
    </source>
</evidence>
<comment type="similarity">
    <text evidence="1 9 10">Belongs to the acetokinase family.</text>
</comment>
<dbReference type="RefSeq" id="WP_121243353.1">
    <property type="nucleotide sequence ID" value="NZ_BHVV01000004.1"/>
</dbReference>
<feature type="binding site" evidence="9">
    <location>
        <begin position="212"/>
        <end position="216"/>
    </location>
    <ligand>
        <name>ATP</name>
        <dbReference type="ChEBI" id="CHEBI:30616"/>
    </ligand>
</feature>
<accession>A0A497X7R1</accession>
<dbReference type="Pfam" id="PF00871">
    <property type="entry name" value="Acetate_kinase"/>
    <property type="match status" value="1"/>
</dbReference>
<feature type="binding site" evidence="9">
    <location>
        <position position="16"/>
    </location>
    <ligand>
        <name>ATP</name>
        <dbReference type="ChEBI" id="CHEBI:30616"/>
    </ligand>
</feature>
<reference evidence="11 12" key="1">
    <citation type="submission" date="2018-10" db="EMBL/GenBank/DDBJ databases">
        <title>Genomic Encyclopedia of Type Strains, Phase IV (KMG-IV): sequencing the most valuable type-strain genomes for metagenomic binning, comparative biology and taxonomic classification.</title>
        <authorList>
            <person name="Goeker M."/>
        </authorList>
    </citation>
    <scope>NUCLEOTIDE SEQUENCE [LARGE SCALE GENOMIC DNA]</scope>
    <source>
        <strain evidence="11 12">DSM 26916</strain>
    </source>
</reference>
<dbReference type="GO" id="GO:0008776">
    <property type="term" value="F:acetate kinase activity"/>
    <property type="evidence" value="ECO:0007669"/>
    <property type="project" value="UniProtKB-UniRule"/>
</dbReference>
<comment type="cofactor">
    <cofactor evidence="9">
        <name>Mg(2+)</name>
        <dbReference type="ChEBI" id="CHEBI:18420"/>
    </cofactor>
    <cofactor evidence="9">
        <name>Mn(2+)</name>
        <dbReference type="ChEBI" id="CHEBI:29035"/>
    </cofactor>
    <text evidence="9">Mg(2+). Can also accept Mn(2+).</text>
</comment>
<feature type="binding site" evidence="9">
    <location>
        <position position="9"/>
    </location>
    <ligand>
        <name>Mg(2+)</name>
        <dbReference type="ChEBI" id="CHEBI:18420"/>
    </ligand>
</feature>
<evidence type="ECO:0000313" key="11">
    <source>
        <dbReference type="EMBL" id="RLJ61663.1"/>
    </source>
</evidence>
<comment type="subcellular location">
    <subcellularLocation>
        <location evidence="9">Cytoplasm</location>
    </subcellularLocation>
</comment>
<dbReference type="GO" id="GO:0006085">
    <property type="term" value="P:acetyl-CoA biosynthetic process"/>
    <property type="evidence" value="ECO:0007669"/>
    <property type="project" value="UniProtKB-UniRule"/>
</dbReference>
<dbReference type="InterPro" id="IPR000890">
    <property type="entry name" value="Aliphatic_acid_kin_short-chain"/>
</dbReference>
<dbReference type="PANTHER" id="PTHR21060:SF21">
    <property type="entry name" value="ACETATE KINASE"/>
    <property type="match status" value="1"/>
</dbReference>
<evidence type="ECO:0000256" key="5">
    <source>
        <dbReference type="ARBA" id="ARBA00022741"/>
    </source>
</evidence>
<evidence type="ECO:0000256" key="6">
    <source>
        <dbReference type="ARBA" id="ARBA00022777"/>
    </source>
</evidence>
<evidence type="ECO:0000256" key="9">
    <source>
        <dbReference type="HAMAP-Rule" id="MF_00020"/>
    </source>
</evidence>
<keyword evidence="7 9" id="KW-0067">ATP-binding</keyword>
<feature type="binding site" evidence="9">
    <location>
        <begin position="287"/>
        <end position="289"/>
    </location>
    <ligand>
        <name>ATP</name>
        <dbReference type="ChEBI" id="CHEBI:30616"/>
    </ligand>
</feature>
<feature type="binding site" evidence="9">
    <location>
        <position position="96"/>
    </location>
    <ligand>
        <name>substrate</name>
    </ligand>
</feature>
<feature type="site" description="Transition state stabilizer" evidence="9">
    <location>
        <position position="184"/>
    </location>
</feature>
<dbReference type="EMBL" id="RCCI01000009">
    <property type="protein sequence ID" value="RLJ61663.1"/>
    <property type="molecule type" value="Genomic_DNA"/>
</dbReference>
<dbReference type="HAMAP" id="MF_00020">
    <property type="entry name" value="Acetate_kinase"/>
    <property type="match status" value="1"/>
</dbReference>
<comment type="catalytic activity">
    <reaction evidence="9">
        <text>acetate + ATP = acetyl phosphate + ADP</text>
        <dbReference type="Rhea" id="RHEA:11352"/>
        <dbReference type="ChEBI" id="CHEBI:22191"/>
        <dbReference type="ChEBI" id="CHEBI:30089"/>
        <dbReference type="ChEBI" id="CHEBI:30616"/>
        <dbReference type="ChEBI" id="CHEBI:456216"/>
        <dbReference type="EC" id="2.7.2.1"/>
    </reaction>
</comment>
<keyword evidence="6 9" id="KW-0418">Kinase</keyword>
<evidence type="ECO:0000256" key="3">
    <source>
        <dbReference type="ARBA" id="ARBA00022679"/>
    </source>
</evidence>
<comment type="function">
    <text evidence="9">Catalyzes the formation of acetyl phosphate from acetate and ATP. Can also catalyze the reverse reaction.</text>
</comment>
<dbReference type="SUPFAM" id="SSF53067">
    <property type="entry name" value="Actin-like ATPase domain"/>
    <property type="match status" value="2"/>
</dbReference>